<proteinExistence type="predicted"/>
<protein>
    <submittedName>
        <fullName evidence="2">Uncharacterized protein</fullName>
    </submittedName>
</protein>
<gene>
    <name evidence="2" type="ORF">CKO40_06795</name>
</gene>
<reference evidence="2" key="1">
    <citation type="submission" date="2017-08" db="EMBL/GenBank/DDBJ databases">
        <authorList>
            <person name="Imhoff J.F."/>
            <person name="Rahn T."/>
            <person name="Kuenzel S."/>
            <person name="Neulinger S.C."/>
        </authorList>
    </citation>
    <scope>NUCLEOTIDE SEQUENCE</scope>
    <source>
        <strain evidence="2">DSM 11080</strain>
    </source>
</reference>
<comment type="caution">
    <text evidence="2">The sequence shown here is derived from an EMBL/GenBank/DDBJ whole genome shotgun (WGS) entry which is preliminary data.</text>
</comment>
<evidence type="ECO:0000313" key="3">
    <source>
        <dbReference type="Proteomes" id="UP001296776"/>
    </source>
</evidence>
<sequence length="347" mass="39142">MIKLSTRTEYLSRLFADNGLVELRHHAGGRWQTGWFTDVDRIEREIQQREDHGDLYTSLNAPRPRSAPNAMRGEPITNDAIGWITRLPFDFDPVRPAGVCSTAGELAAANRRRDGLVAMLRKLDWPMPLHALSGNGYHAQYRCRLPNNGETAEMLRAIYSGLHAEYSDDEVDFDRSVRNPGRIFRLYGTINRKGPDTPERPHRRAQCWIPARWRQVDRHLIERLADQYARRAENRPPSSAGGAQSGFRATGRGDYRTLDIVALMRAHDLYRRALGNGAHSVWCPWRDGHSTPHGATGAVIFEDGPDTWPGFHCHHGSCNGRTIADVIAKLGDADQFCRDAFKGKRAS</sequence>
<dbReference type="AlphaFoldDB" id="A0AAJ0U3R0"/>
<reference evidence="2" key="2">
    <citation type="journal article" date="2020" name="Microorganisms">
        <title>Osmotic Adaptation and Compatible Solute Biosynthesis of Phototrophic Bacteria as Revealed from Genome Analyses.</title>
        <authorList>
            <person name="Imhoff J.F."/>
            <person name="Rahn T."/>
            <person name="Kunzel S."/>
            <person name="Keller A."/>
            <person name="Neulinger S.C."/>
        </authorList>
    </citation>
    <scope>NUCLEOTIDE SEQUENCE</scope>
    <source>
        <strain evidence="2">DSM 11080</strain>
    </source>
</reference>
<dbReference type="Proteomes" id="UP001296776">
    <property type="component" value="Unassembled WGS sequence"/>
</dbReference>
<dbReference type="EMBL" id="NRSJ01000008">
    <property type="protein sequence ID" value="MBK1704262.1"/>
    <property type="molecule type" value="Genomic_DNA"/>
</dbReference>
<keyword evidence="3" id="KW-1185">Reference proteome</keyword>
<evidence type="ECO:0000313" key="2">
    <source>
        <dbReference type="EMBL" id="MBK1704262.1"/>
    </source>
</evidence>
<evidence type="ECO:0000256" key="1">
    <source>
        <dbReference type="SAM" id="MobiDB-lite"/>
    </source>
</evidence>
<accession>A0AAJ0U3R0</accession>
<feature type="region of interest" description="Disordered" evidence="1">
    <location>
        <begin position="229"/>
        <end position="248"/>
    </location>
</feature>
<name>A0AAJ0U3R0_9GAMM</name>
<dbReference type="RefSeq" id="WP_200345440.1">
    <property type="nucleotide sequence ID" value="NZ_NRSJ01000008.1"/>
</dbReference>
<organism evidence="2 3">
    <name type="scientific">Halochromatium glycolicum</name>
    <dbReference type="NCBI Taxonomy" id="85075"/>
    <lineage>
        <taxon>Bacteria</taxon>
        <taxon>Pseudomonadati</taxon>
        <taxon>Pseudomonadota</taxon>
        <taxon>Gammaproteobacteria</taxon>
        <taxon>Chromatiales</taxon>
        <taxon>Chromatiaceae</taxon>
        <taxon>Halochromatium</taxon>
    </lineage>
</organism>